<evidence type="ECO:0000259" key="4">
    <source>
        <dbReference type="Pfam" id="PF08245"/>
    </source>
</evidence>
<dbReference type="AlphaFoldDB" id="A0A540W0I6"/>
<organism evidence="5 6">
    <name type="scientific">Kitasatospora acidiphila</name>
    <dbReference type="NCBI Taxonomy" id="2567942"/>
    <lineage>
        <taxon>Bacteria</taxon>
        <taxon>Bacillati</taxon>
        <taxon>Actinomycetota</taxon>
        <taxon>Actinomycetes</taxon>
        <taxon>Kitasatosporales</taxon>
        <taxon>Streptomycetaceae</taxon>
        <taxon>Kitasatospora</taxon>
    </lineage>
</organism>
<dbReference type="SUPFAM" id="SSF63418">
    <property type="entry name" value="MurE/MurF N-terminal domain"/>
    <property type="match status" value="1"/>
</dbReference>
<sequence>MGSSEVNRDTAPWPAVRRPVALSQLAAVWAGAEQTGGDVGLLDCTHDSRQVRPGWLFCALPGAHTDGHDYAAAAVEAGARALLVEHPLDLAVPQLRVPSVRWAIGPVAAALHGHPADGLALAGITGTNGKTTTSYLLYSAFSAAGWTAGQLGTVETRIGCRRWSAKLTTLEAPDLQRTLARMRAGGVEAAVMEVSSHALDQHRVGGIAFDVGIFTNLTPEHLDYHGTIEQYYYAKSLLFTPERCRAALVCVDDEWGSGSPPRPPCRP</sequence>
<evidence type="ECO:0000256" key="2">
    <source>
        <dbReference type="ARBA" id="ARBA00023306"/>
    </source>
</evidence>
<keyword evidence="1" id="KW-0132">Cell division</keyword>
<dbReference type="Proteomes" id="UP000319103">
    <property type="component" value="Unassembled WGS sequence"/>
</dbReference>
<dbReference type="PANTHER" id="PTHR23135">
    <property type="entry name" value="MUR LIGASE FAMILY MEMBER"/>
    <property type="match status" value="1"/>
</dbReference>
<dbReference type="GO" id="GO:0051301">
    <property type="term" value="P:cell division"/>
    <property type="evidence" value="ECO:0007669"/>
    <property type="project" value="UniProtKB-KW"/>
</dbReference>
<dbReference type="InterPro" id="IPR036565">
    <property type="entry name" value="Mur-like_cat_sf"/>
</dbReference>
<evidence type="ECO:0000313" key="5">
    <source>
        <dbReference type="EMBL" id="TQF02491.1"/>
    </source>
</evidence>
<dbReference type="InterPro" id="IPR035911">
    <property type="entry name" value="MurE/MurF_N"/>
</dbReference>
<reference evidence="5 6" key="1">
    <citation type="submission" date="2019-06" db="EMBL/GenBank/DDBJ databases">
        <title>Description of Kitasatospora acidophila sp. nov. isolated from pine grove soil, and reclassification of Streptomyces novaecaesareae to Kitasatospora novaeceasareae comb. nov.</title>
        <authorList>
            <person name="Kim M.J."/>
        </authorList>
    </citation>
    <scope>NUCLEOTIDE SEQUENCE [LARGE SCALE GENOMIC DNA]</scope>
    <source>
        <strain evidence="5 6">MMS16-CNU292</strain>
    </source>
</reference>
<dbReference type="Pfam" id="PF08245">
    <property type="entry name" value="Mur_ligase_M"/>
    <property type="match status" value="1"/>
</dbReference>
<feature type="domain" description="Mur ligase N-terminal catalytic" evidence="3">
    <location>
        <begin position="45"/>
        <end position="91"/>
    </location>
</feature>
<accession>A0A540W0I6</accession>
<gene>
    <name evidence="5" type="ORF">E6W39_09665</name>
</gene>
<dbReference type="RefSeq" id="WP_141633184.1">
    <property type="nucleotide sequence ID" value="NZ_VIGB01000003.1"/>
</dbReference>
<dbReference type="OrthoDB" id="9800958at2"/>
<evidence type="ECO:0000256" key="1">
    <source>
        <dbReference type="ARBA" id="ARBA00022618"/>
    </source>
</evidence>
<evidence type="ECO:0000313" key="6">
    <source>
        <dbReference type="Proteomes" id="UP000319103"/>
    </source>
</evidence>
<dbReference type="Gene3D" id="3.40.1390.10">
    <property type="entry name" value="MurE/MurF, N-terminal domain"/>
    <property type="match status" value="1"/>
</dbReference>
<comment type="caution">
    <text evidence="5">The sequence shown here is derived from an EMBL/GenBank/DDBJ whole genome shotgun (WGS) entry which is preliminary data.</text>
</comment>
<dbReference type="InterPro" id="IPR000713">
    <property type="entry name" value="Mur_ligase_N"/>
</dbReference>
<dbReference type="InterPro" id="IPR013221">
    <property type="entry name" value="Mur_ligase_cen"/>
</dbReference>
<keyword evidence="2" id="KW-0131">Cell cycle</keyword>
<dbReference type="Pfam" id="PF01225">
    <property type="entry name" value="Mur_ligase"/>
    <property type="match status" value="1"/>
</dbReference>
<dbReference type="GO" id="GO:0016881">
    <property type="term" value="F:acid-amino acid ligase activity"/>
    <property type="evidence" value="ECO:0007669"/>
    <property type="project" value="InterPro"/>
</dbReference>
<evidence type="ECO:0000259" key="3">
    <source>
        <dbReference type="Pfam" id="PF01225"/>
    </source>
</evidence>
<dbReference type="SUPFAM" id="SSF53623">
    <property type="entry name" value="MurD-like peptide ligases, catalytic domain"/>
    <property type="match status" value="1"/>
</dbReference>
<keyword evidence="6" id="KW-1185">Reference proteome</keyword>
<dbReference type="PANTHER" id="PTHR23135:SF4">
    <property type="entry name" value="UDP-N-ACETYLMURAMOYL-L-ALANYL-D-GLUTAMATE--2,6-DIAMINOPIMELATE LIGASE MURE HOMOLOG, CHLOROPLASTIC"/>
    <property type="match status" value="1"/>
</dbReference>
<proteinExistence type="predicted"/>
<protein>
    <submittedName>
        <fullName evidence="5">Uncharacterized protein</fullName>
    </submittedName>
</protein>
<dbReference type="EMBL" id="VIGB01000003">
    <property type="protein sequence ID" value="TQF02491.1"/>
    <property type="molecule type" value="Genomic_DNA"/>
</dbReference>
<dbReference type="GO" id="GO:0005524">
    <property type="term" value="F:ATP binding"/>
    <property type="evidence" value="ECO:0007669"/>
    <property type="project" value="InterPro"/>
</dbReference>
<feature type="domain" description="Mur ligase central" evidence="4">
    <location>
        <begin position="124"/>
        <end position="256"/>
    </location>
</feature>
<dbReference type="Gene3D" id="3.40.1190.10">
    <property type="entry name" value="Mur-like, catalytic domain"/>
    <property type="match status" value="1"/>
</dbReference>
<name>A0A540W0I6_9ACTN</name>